<dbReference type="Gene3D" id="2.60.120.200">
    <property type="match status" value="1"/>
</dbReference>
<proteinExistence type="predicted"/>
<organism evidence="1 2">
    <name type="scientific">Candidatus Thiodiazotropha taylori</name>
    <dbReference type="NCBI Taxonomy" id="2792791"/>
    <lineage>
        <taxon>Bacteria</taxon>
        <taxon>Pseudomonadati</taxon>
        <taxon>Pseudomonadota</taxon>
        <taxon>Gammaproteobacteria</taxon>
        <taxon>Chromatiales</taxon>
        <taxon>Sedimenticolaceae</taxon>
        <taxon>Candidatus Thiodiazotropha</taxon>
    </lineage>
</organism>
<accession>A0A9E4TBB6</accession>
<dbReference type="SUPFAM" id="SSF49899">
    <property type="entry name" value="Concanavalin A-like lectins/glucanases"/>
    <property type="match status" value="1"/>
</dbReference>
<gene>
    <name evidence="1" type="ORF">JAZ07_22785</name>
</gene>
<name>A0A9E4TBB6_9GAMM</name>
<dbReference type="InterPro" id="IPR013320">
    <property type="entry name" value="ConA-like_dom_sf"/>
</dbReference>
<evidence type="ECO:0000313" key="1">
    <source>
        <dbReference type="EMBL" id="MCG7949174.1"/>
    </source>
</evidence>
<evidence type="ECO:0000313" key="2">
    <source>
        <dbReference type="Proteomes" id="UP000886667"/>
    </source>
</evidence>
<protein>
    <submittedName>
        <fullName evidence="1">Uncharacterized protein</fullName>
    </submittedName>
</protein>
<reference evidence="1" key="1">
    <citation type="journal article" date="2021" name="Proc. Natl. Acad. Sci. U.S.A.">
        <title>Global biogeography of chemosynthetic symbionts reveals both localized and globally distributed symbiont groups. .</title>
        <authorList>
            <person name="Osvatic J.T."/>
            <person name="Wilkins L.G.E."/>
            <person name="Leibrecht L."/>
            <person name="Leray M."/>
            <person name="Zauner S."/>
            <person name="Polzin J."/>
            <person name="Camacho Y."/>
            <person name="Gros O."/>
            <person name="van Gils J.A."/>
            <person name="Eisen J.A."/>
            <person name="Petersen J.M."/>
            <person name="Yuen B."/>
        </authorList>
    </citation>
    <scope>NUCLEOTIDE SEQUENCE</scope>
    <source>
        <strain evidence="1">MAGclacostrist064TRANS</strain>
    </source>
</reference>
<dbReference type="AlphaFoldDB" id="A0A9E4TBB6"/>
<dbReference type="EMBL" id="JAEPCM010000858">
    <property type="protein sequence ID" value="MCG7949174.1"/>
    <property type="molecule type" value="Genomic_DNA"/>
</dbReference>
<sequence length="264" mass="29973">MTSINITLRKNKYILLAAFLLLSKNIWAIEFDFPSNDFVVDASQCGDGVVIEKCDDTGKDQYYGREYDGYSVVTLFTNSQSAQRVKLTTNIGIYSTGSYEWRTFIPSIQPNDSISIGMFIISDRIYEGIQPELDFECGYGLQSDRDNIPGIFSSDAICHLVSHDKPKPDPKIVKIRSQSWHTFKLVISDDYHATWYIDGIQMHKVPVSYSNEISFIPMISLEHLPFMGGEYPPLTGGEAHFDYFRYTSGSLKAPPSPPYLYTLY</sequence>
<comment type="caution">
    <text evidence="1">The sequence shown here is derived from an EMBL/GenBank/DDBJ whole genome shotgun (WGS) entry which is preliminary data.</text>
</comment>
<dbReference type="Proteomes" id="UP000886667">
    <property type="component" value="Unassembled WGS sequence"/>
</dbReference>